<dbReference type="RefSeq" id="WP_007105252.1">
    <property type="nucleotide sequence ID" value="NZ_BAER01000062.1"/>
</dbReference>
<sequence length="100" mass="11288">MKKQQWQTHVKAYNSSGLSKREYADSHKLVYHQFVYWSQKFNKAKSPSAFIPVNVTAKAQLQPQPKAACVPLGVLEYPNGARLVIHSPELLALLPSLLTR</sequence>
<evidence type="ECO:0000313" key="2">
    <source>
        <dbReference type="Proteomes" id="UP000006322"/>
    </source>
</evidence>
<proteinExistence type="predicted"/>
<protein>
    <recommendedName>
        <fullName evidence="3">Transposase</fullName>
    </recommendedName>
</protein>
<gene>
    <name evidence="1" type="ORF">GPLA_2575</name>
</gene>
<name>K6ZXJ7_9ALTE</name>
<reference evidence="2" key="1">
    <citation type="journal article" date="2014" name="Environ. Microbiol.">
        <title>Comparative genomics of the marine bacterial genus Glaciecola reveals the high degree of genomic diversity and genomic characteristic for cold adaptation.</title>
        <authorList>
            <person name="Qin Q.L."/>
            <person name="Xie B.B."/>
            <person name="Yu Y."/>
            <person name="Shu Y.L."/>
            <person name="Rong J.C."/>
            <person name="Zhang Y.J."/>
            <person name="Zhao D.L."/>
            <person name="Chen X.L."/>
            <person name="Zhang X.Y."/>
            <person name="Chen B."/>
            <person name="Zhou B.C."/>
            <person name="Zhang Y.Z."/>
        </authorList>
    </citation>
    <scope>NUCLEOTIDE SEQUENCE [LARGE SCALE GENOMIC DNA]</scope>
    <source>
        <strain evidence="2">LMG 21857</strain>
    </source>
</reference>
<dbReference type="AlphaFoldDB" id="K6ZXJ7"/>
<dbReference type="STRING" id="1129793.GPLA_2575"/>
<comment type="caution">
    <text evidence="1">The sequence shown here is derived from an EMBL/GenBank/DDBJ whole genome shotgun (WGS) entry which is preliminary data.</text>
</comment>
<organism evidence="1 2">
    <name type="scientific">Paraglaciecola polaris LMG 21857</name>
    <dbReference type="NCBI Taxonomy" id="1129793"/>
    <lineage>
        <taxon>Bacteria</taxon>
        <taxon>Pseudomonadati</taxon>
        <taxon>Pseudomonadota</taxon>
        <taxon>Gammaproteobacteria</taxon>
        <taxon>Alteromonadales</taxon>
        <taxon>Alteromonadaceae</taxon>
        <taxon>Paraglaciecola</taxon>
    </lineage>
</organism>
<evidence type="ECO:0000313" key="1">
    <source>
        <dbReference type="EMBL" id="GAC33473.1"/>
    </source>
</evidence>
<dbReference type="Proteomes" id="UP000006322">
    <property type="component" value="Unassembled WGS sequence"/>
</dbReference>
<evidence type="ECO:0008006" key="3">
    <source>
        <dbReference type="Google" id="ProtNLM"/>
    </source>
</evidence>
<dbReference type="OrthoDB" id="6368379at2"/>
<dbReference type="EMBL" id="BAER01000062">
    <property type="protein sequence ID" value="GAC33473.1"/>
    <property type="molecule type" value="Genomic_DNA"/>
</dbReference>
<dbReference type="NCBIfam" id="NF047593">
    <property type="entry name" value="IS66_ISAeme5_TnpA"/>
    <property type="match status" value="1"/>
</dbReference>
<keyword evidence="2" id="KW-1185">Reference proteome</keyword>
<accession>K6ZXJ7</accession>